<keyword evidence="3" id="KW-1185">Reference proteome</keyword>
<dbReference type="AlphaFoldDB" id="A0A409VHT4"/>
<evidence type="ECO:0000313" key="2">
    <source>
        <dbReference type="EMBL" id="PPQ65817.1"/>
    </source>
</evidence>
<protein>
    <submittedName>
        <fullName evidence="2">Uncharacterized protein</fullName>
    </submittedName>
</protein>
<gene>
    <name evidence="2" type="ORF">CVT26_000402</name>
</gene>
<organism evidence="2 3">
    <name type="scientific">Gymnopilus dilepis</name>
    <dbReference type="NCBI Taxonomy" id="231916"/>
    <lineage>
        <taxon>Eukaryota</taxon>
        <taxon>Fungi</taxon>
        <taxon>Dikarya</taxon>
        <taxon>Basidiomycota</taxon>
        <taxon>Agaricomycotina</taxon>
        <taxon>Agaricomycetes</taxon>
        <taxon>Agaricomycetidae</taxon>
        <taxon>Agaricales</taxon>
        <taxon>Agaricineae</taxon>
        <taxon>Hymenogastraceae</taxon>
        <taxon>Gymnopilus</taxon>
    </lineage>
</organism>
<name>A0A409VHT4_9AGAR</name>
<evidence type="ECO:0000313" key="3">
    <source>
        <dbReference type="Proteomes" id="UP000284706"/>
    </source>
</evidence>
<dbReference type="SUPFAM" id="SSF52047">
    <property type="entry name" value="RNI-like"/>
    <property type="match status" value="1"/>
</dbReference>
<sequence>MVILYCNQIATEPENRTEPSRRQPAQTLPFDILAEIFLRVRQPAPDRPSKPRRQQTPPELPHTHSEPDEDPDDGAPQTPSGNNRLLSPREAPLLLCHVCRSWRAAALEIPALWDGVYLPITYSKMAQPLRAGAAHGPSHFKSTAGARGGSTVQVMADSLDQTSGEIVEWWERTFLRRSTSDRLFCDAALDSASSSVLWAPSILVREKHVPQEEAESRRPLWDGALFPLTRFFASTFFRMSKRIELDVLNRDVLQSMHAAPAHATPFIHLVELRINRLTYLAGHRDTELTFPPSPALRHLAVSNHRLSALFYDAKSRPLFPWPQLRRLSLSDHIVDSAFKVLLETCAQLDILAVNLYRYDKPNPERVKAVMCVPSPRRLILGCNVYSGYSPLEGFVFPNVTSLRVVPLDNSGFEDLNRIVLLLHATPNLEEFDFEYASVAFSIESDASLPSERRLSALVPHLKLLILKYIESAGASTASEDILEFLHSEWMCFGWPVAEGPRSLEMHFTPHRSNGGEDAMLKVRDHFAQSQVRHPVFDSVTVHRVPDAEQKIQQFNIDNLDKHWGIG</sequence>
<dbReference type="Proteomes" id="UP000284706">
    <property type="component" value="Unassembled WGS sequence"/>
</dbReference>
<feature type="region of interest" description="Disordered" evidence="1">
    <location>
        <begin position="41"/>
        <end position="86"/>
    </location>
</feature>
<accession>A0A409VHT4</accession>
<dbReference type="InParanoid" id="A0A409VHT4"/>
<evidence type="ECO:0000256" key="1">
    <source>
        <dbReference type="SAM" id="MobiDB-lite"/>
    </source>
</evidence>
<dbReference type="EMBL" id="NHYE01005645">
    <property type="protein sequence ID" value="PPQ65817.1"/>
    <property type="molecule type" value="Genomic_DNA"/>
</dbReference>
<dbReference type="Gene3D" id="3.80.10.10">
    <property type="entry name" value="Ribonuclease Inhibitor"/>
    <property type="match status" value="1"/>
</dbReference>
<dbReference type="InterPro" id="IPR032675">
    <property type="entry name" value="LRR_dom_sf"/>
</dbReference>
<proteinExistence type="predicted"/>
<comment type="caution">
    <text evidence="2">The sequence shown here is derived from an EMBL/GenBank/DDBJ whole genome shotgun (WGS) entry which is preliminary data.</text>
</comment>
<reference evidence="2 3" key="1">
    <citation type="journal article" date="2018" name="Evol. Lett.">
        <title>Horizontal gene cluster transfer increased hallucinogenic mushroom diversity.</title>
        <authorList>
            <person name="Reynolds H.T."/>
            <person name="Vijayakumar V."/>
            <person name="Gluck-Thaler E."/>
            <person name="Korotkin H.B."/>
            <person name="Matheny P.B."/>
            <person name="Slot J.C."/>
        </authorList>
    </citation>
    <scope>NUCLEOTIDE SEQUENCE [LARGE SCALE GENOMIC DNA]</scope>
    <source>
        <strain evidence="2 3">SRW20</strain>
    </source>
</reference>
<dbReference type="OrthoDB" id="3054131at2759"/>